<evidence type="ECO:0000313" key="8">
    <source>
        <dbReference type="EMBL" id="QED28991.1"/>
    </source>
</evidence>
<dbReference type="Proteomes" id="UP000321595">
    <property type="component" value="Chromosome"/>
</dbReference>
<keyword evidence="3" id="KW-0732">Signal</keyword>
<dbReference type="GO" id="GO:0008236">
    <property type="term" value="F:serine-type peptidase activity"/>
    <property type="evidence" value="ECO:0007669"/>
    <property type="project" value="UniProtKB-KW"/>
</dbReference>
<reference evidence="8 9" key="1">
    <citation type="submission" date="2019-08" db="EMBL/GenBank/DDBJ databases">
        <authorList>
            <person name="Liang Q."/>
        </authorList>
    </citation>
    <scope>NUCLEOTIDE SEQUENCE [LARGE SCALE GENOMIC DNA]</scope>
    <source>
        <strain evidence="8 9">V1718</strain>
    </source>
</reference>
<dbReference type="GO" id="GO:0006508">
    <property type="term" value="P:proteolysis"/>
    <property type="evidence" value="ECO:0007669"/>
    <property type="project" value="UniProtKB-KW"/>
</dbReference>
<dbReference type="InterPro" id="IPR009003">
    <property type="entry name" value="Peptidase_S1_PA"/>
</dbReference>
<dbReference type="InterPro" id="IPR008256">
    <property type="entry name" value="Peptidase_S1B"/>
</dbReference>
<name>A0A5B8XUX3_9DELT</name>
<keyword evidence="4 6" id="KW-0378">Hydrolase</keyword>
<comment type="similarity">
    <text evidence="1 6">Belongs to the peptidase S1B family.</text>
</comment>
<dbReference type="RefSeq" id="WP_146961906.1">
    <property type="nucleotide sequence ID" value="NZ_CP042467.1"/>
</dbReference>
<dbReference type="PROSITE" id="PS51257">
    <property type="entry name" value="PROKAR_LIPOPROTEIN"/>
    <property type="match status" value="1"/>
</dbReference>
<evidence type="ECO:0000256" key="7">
    <source>
        <dbReference type="SAM" id="MobiDB-lite"/>
    </source>
</evidence>
<protein>
    <recommendedName>
        <fullName evidence="6">Serine protease</fullName>
        <ecNumber evidence="6">3.4.21.-</ecNumber>
    </recommendedName>
</protein>
<dbReference type="EC" id="3.4.21.-" evidence="6"/>
<dbReference type="Gene3D" id="2.40.10.10">
    <property type="entry name" value="Trypsin-like serine proteases"/>
    <property type="match status" value="2"/>
</dbReference>
<keyword evidence="2 6" id="KW-0645">Protease</keyword>
<dbReference type="SUPFAM" id="SSF50494">
    <property type="entry name" value="Trypsin-like serine proteases"/>
    <property type="match status" value="1"/>
</dbReference>
<evidence type="ECO:0000256" key="4">
    <source>
        <dbReference type="ARBA" id="ARBA00022801"/>
    </source>
</evidence>
<dbReference type="Pfam" id="PF13365">
    <property type="entry name" value="Trypsin_2"/>
    <property type="match status" value="1"/>
</dbReference>
<feature type="region of interest" description="Disordered" evidence="7">
    <location>
        <begin position="22"/>
        <end position="42"/>
    </location>
</feature>
<organism evidence="8 9">
    <name type="scientific">Microvenator marinus</name>
    <dbReference type="NCBI Taxonomy" id="2600177"/>
    <lineage>
        <taxon>Bacteria</taxon>
        <taxon>Deltaproteobacteria</taxon>
        <taxon>Bradymonadales</taxon>
        <taxon>Microvenatoraceae</taxon>
        <taxon>Microvenator</taxon>
    </lineage>
</organism>
<dbReference type="PRINTS" id="PR00839">
    <property type="entry name" value="V8PROTEASE"/>
</dbReference>
<dbReference type="OrthoDB" id="9811262at2"/>
<keyword evidence="5 6" id="KW-0720">Serine protease</keyword>
<dbReference type="KEGG" id="bbae:FRD01_17445"/>
<evidence type="ECO:0000256" key="2">
    <source>
        <dbReference type="ARBA" id="ARBA00022670"/>
    </source>
</evidence>
<proteinExistence type="inferred from homology"/>
<gene>
    <name evidence="8" type="ORF">FRD01_17445</name>
</gene>
<sequence>MRWLFLFGISLWVASCGDADTPVDETPAGNGGKGDIIGDDDRRDEFSEDVSDALKKLGASTAMVIENAVLGEALDGAFTPASQLLGESYYMCPDETNWTQPVTGMCSAWLVAPDIIVTNGHCVTSQPDCDKKSFVFDYAKKSPDDTLSTIPQENVFACDQVLAWDYTSDCDIDFAVIKLDRPVEGREPLKVRQAGADLKGDSLVVIGHPFGIPRKYALKGEVLLDGANAFTTTHDIIGGNSGSAIFDAETGEVQGLVTCGGSNFEWEYYNEGWELETKTGKPCDSTCDDAGEYTDGTWEGQCVEGRRRACACDEGQLVWQTRPCLSFENDTEGQCTREYRTTEDACRTAPWLCAPALAQHTHHFAGYIGEWDVYTQADLAVLEAGAEQDLKITVPEGHAQALSVAVEISEPDYVIDGANIVWDLEATLVHPNGTEFPLSGQGLYYGGQTYEFSNVPTLQTQPFEVPFLISGAYGLEAGGEWTLKLKNAGTFYIPIKSWSIQVLERPEAEITVPQIACVGDCQSPYLGWPDPIIDTFEGEAVESNVEGVEGELALGWRAEVMDAEGLDYEVFKSRKSQTMAMTKGEFAIIKDFGSDLGDRTLTVDYRYDGIGWFQIWAGDHILFTKNNFSQETTTVTLPAGASNIRFVLGATNQSQAHELTLFSLSISPPAQE</sequence>
<accession>A0A5B8XUX3</accession>
<evidence type="ECO:0000256" key="1">
    <source>
        <dbReference type="ARBA" id="ARBA00008764"/>
    </source>
</evidence>
<dbReference type="Gene3D" id="2.60.120.260">
    <property type="entry name" value="Galactose-binding domain-like"/>
    <property type="match status" value="1"/>
</dbReference>
<dbReference type="EMBL" id="CP042467">
    <property type="protein sequence ID" value="QED28991.1"/>
    <property type="molecule type" value="Genomic_DNA"/>
</dbReference>
<keyword evidence="9" id="KW-1185">Reference proteome</keyword>
<evidence type="ECO:0000256" key="6">
    <source>
        <dbReference type="RuleBase" id="RU004296"/>
    </source>
</evidence>
<evidence type="ECO:0000313" key="9">
    <source>
        <dbReference type="Proteomes" id="UP000321595"/>
    </source>
</evidence>
<dbReference type="InterPro" id="IPR043504">
    <property type="entry name" value="Peptidase_S1_PA_chymotrypsin"/>
</dbReference>
<evidence type="ECO:0000256" key="3">
    <source>
        <dbReference type="ARBA" id="ARBA00022729"/>
    </source>
</evidence>
<evidence type="ECO:0000256" key="5">
    <source>
        <dbReference type="ARBA" id="ARBA00022825"/>
    </source>
</evidence>
<dbReference type="AlphaFoldDB" id="A0A5B8XUX3"/>